<keyword evidence="3" id="KW-1185">Reference proteome</keyword>
<evidence type="ECO:0000256" key="1">
    <source>
        <dbReference type="SAM" id="MobiDB-lite"/>
    </source>
</evidence>
<dbReference type="AlphaFoldDB" id="A0AAW1MST9"/>
<dbReference type="Proteomes" id="UP001458880">
    <property type="component" value="Unassembled WGS sequence"/>
</dbReference>
<sequence>MVRISIVCSITTAATPAPPLPAPAGLTSVVGPTAPPVGCDGYGKNGAASPDRVPEAPYAAAPASWGSGPPAKREEQKLGLKCLEPVMAALNPLTMALTAPVSNKK</sequence>
<name>A0AAW1MST9_POPJA</name>
<protein>
    <submittedName>
        <fullName evidence="2">Uncharacterized protein</fullName>
    </submittedName>
</protein>
<organism evidence="2 3">
    <name type="scientific">Popillia japonica</name>
    <name type="common">Japanese beetle</name>
    <dbReference type="NCBI Taxonomy" id="7064"/>
    <lineage>
        <taxon>Eukaryota</taxon>
        <taxon>Metazoa</taxon>
        <taxon>Ecdysozoa</taxon>
        <taxon>Arthropoda</taxon>
        <taxon>Hexapoda</taxon>
        <taxon>Insecta</taxon>
        <taxon>Pterygota</taxon>
        <taxon>Neoptera</taxon>
        <taxon>Endopterygota</taxon>
        <taxon>Coleoptera</taxon>
        <taxon>Polyphaga</taxon>
        <taxon>Scarabaeiformia</taxon>
        <taxon>Scarabaeidae</taxon>
        <taxon>Rutelinae</taxon>
        <taxon>Popillia</taxon>
    </lineage>
</organism>
<dbReference type="EMBL" id="JASPKY010000026">
    <property type="protein sequence ID" value="KAK9751635.1"/>
    <property type="molecule type" value="Genomic_DNA"/>
</dbReference>
<feature type="compositionally biased region" description="Low complexity" evidence="1">
    <location>
        <begin position="55"/>
        <end position="70"/>
    </location>
</feature>
<feature type="region of interest" description="Disordered" evidence="1">
    <location>
        <begin position="41"/>
        <end position="73"/>
    </location>
</feature>
<gene>
    <name evidence="2" type="ORF">QE152_g4788</name>
</gene>
<accession>A0AAW1MST9</accession>
<evidence type="ECO:0000313" key="3">
    <source>
        <dbReference type="Proteomes" id="UP001458880"/>
    </source>
</evidence>
<evidence type="ECO:0000313" key="2">
    <source>
        <dbReference type="EMBL" id="KAK9751635.1"/>
    </source>
</evidence>
<comment type="caution">
    <text evidence="2">The sequence shown here is derived from an EMBL/GenBank/DDBJ whole genome shotgun (WGS) entry which is preliminary data.</text>
</comment>
<proteinExistence type="predicted"/>
<reference evidence="2 3" key="1">
    <citation type="journal article" date="2024" name="BMC Genomics">
        <title>De novo assembly and annotation of Popillia japonica's genome with initial clues to its potential as an invasive pest.</title>
        <authorList>
            <person name="Cucini C."/>
            <person name="Boschi S."/>
            <person name="Funari R."/>
            <person name="Cardaioli E."/>
            <person name="Iannotti N."/>
            <person name="Marturano G."/>
            <person name="Paoli F."/>
            <person name="Bruttini M."/>
            <person name="Carapelli A."/>
            <person name="Frati F."/>
            <person name="Nardi F."/>
        </authorList>
    </citation>
    <scope>NUCLEOTIDE SEQUENCE [LARGE SCALE GENOMIC DNA]</scope>
    <source>
        <strain evidence="2">DMR45628</strain>
    </source>
</reference>